<keyword evidence="5" id="KW-0378">Hydrolase</keyword>
<dbReference type="GO" id="GO:0046872">
    <property type="term" value="F:metal ion binding"/>
    <property type="evidence" value="ECO:0007669"/>
    <property type="project" value="UniProtKB-KW"/>
</dbReference>
<dbReference type="GO" id="GO:0030313">
    <property type="term" value="C:cell envelope"/>
    <property type="evidence" value="ECO:0007669"/>
    <property type="project" value="UniProtKB-SubCell"/>
</dbReference>
<keyword evidence="6" id="KW-0862">Zinc</keyword>
<keyword evidence="7" id="KW-0482">Metalloprotease</keyword>
<evidence type="ECO:0000256" key="7">
    <source>
        <dbReference type="ARBA" id="ARBA00023049"/>
    </source>
</evidence>
<sequence>MIKHDYKPQNNKEFVSRSHKLPLPEWMFHPYLIGFMAICILTLTLILSGSEPEPETLMVVEEVNQEIEVVETNIDNKQYSDPIEIPLEIKRIQPETVSIAAIDSENNWKSESVRKGDNLSKIFQRIGLTPQQVHQVITLDENTKMLKNLKPGEVLDYQLSNDKDLMALRYTIDIQKTLFIEKVDGSLASRFENKSIEYRTAYAQGVIENSLFAAGKAAGLTDTQVMQLANIFDWDIDFILDIRKGDSFSMLYQEKYLEGEKIGNGEILAAEFVNQGKSFKAVRYTDINNSTSYFTPEGLSMRKAFLRAPLQFKYISSNFKPRRFHPILKKWKAHRGIDYRAKTGTPIRAAGDGKVIASSYNKFNGKYVFIQHGQGIVTKYLHMSKRAVSRGKRVKQGQVIGYVGATGLAEAPHLHYEFVVNGVHRNPRTVKLPQAEPIDKSEKARFTNATRPWLTQLYAHNSVKNSDNTVAP</sequence>
<dbReference type="AlphaFoldDB" id="A0A545TA89"/>
<feature type="transmembrane region" description="Helical" evidence="8">
    <location>
        <begin position="28"/>
        <end position="48"/>
    </location>
</feature>
<dbReference type="PANTHER" id="PTHR21666:SF288">
    <property type="entry name" value="CELL DIVISION PROTEIN YTFB"/>
    <property type="match status" value="1"/>
</dbReference>
<keyword evidence="4" id="KW-0479">Metal-binding</keyword>
<name>A0A545TA89_9GAMM</name>
<evidence type="ECO:0000313" key="12">
    <source>
        <dbReference type="EMBL" id="TQV74128.1"/>
    </source>
</evidence>
<feature type="domain" description="Opacity-associated protein A LysM-like" evidence="10">
    <location>
        <begin position="107"/>
        <end position="187"/>
    </location>
</feature>
<dbReference type="InterPro" id="IPR045834">
    <property type="entry name" value="Csd3_N2"/>
</dbReference>
<comment type="subcellular location">
    <subcellularLocation>
        <location evidence="2">Cell envelope</location>
    </subcellularLocation>
</comment>
<dbReference type="InterPro" id="IPR050570">
    <property type="entry name" value="Cell_wall_metabolism_enzyme"/>
</dbReference>
<feature type="domain" description="Csd3-like second N-terminal" evidence="11">
    <location>
        <begin position="198"/>
        <end position="321"/>
    </location>
</feature>
<keyword evidence="8" id="KW-1133">Transmembrane helix</keyword>
<dbReference type="GO" id="GO:0042834">
    <property type="term" value="F:peptidoglycan binding"/>
    <property type="evidence" value="ECO:0007669"/>
    <property type="project" value="InterPro"/>
</dbReference>
<keyword evidence="13" id="KW-1185">Reference proteome</keyword>
<comment type="caution">
    <text evidence="12">The sequence shown here is derived from an EMBL/GenBank/DDBJ whole genome shotgun (WGS) entry which is preliminary data.</text>
</comment>
<dbReference type="SUPFAM" id="SSF51261">
    <property type="entry name" value="Duplicated hybrid motif"/>
    <property type="match status" value="1"/>
</dbReference>
<keyword evidence="3" id="KW-0645">Protease</keyword>
<dbReference type="Gene3D" id="3.10.450.350">
    <property type="match status" value="2"/>
</dbReference>
<comment type="cofactor">
    <cofactor evidence="1">
        <name>Zn(2+)</name>
        <dbReference type="ChEBI" id="CHEBI:29105"/>
    </cofactor>
</comment>
<accession>A0A545TA89</accession>
<dbReference type="Proteomes" id="UP000317839">
    <property type="component" value="Unassembled WGS sequence"/>
</dbReference>
<dbReference type="Pfam" id="PF01551">
    <property type="entry name" value="Peptidase_M23"/>
    <property type="match status" value="1"/>
</dbReference>
<dbReference type="GO" id="GO:0006508">
    <property type="term" value="P:proteolysis"/>
    <property type="evidence" value="ECO:0007669"/>
    <property type="project" value="UniProtKB-KW"/>
</dbReference>
<evidence type="ECO:0000259" key="11">
    <source>
        <dbReference type="Pfam" id="PF19425"/>
    </source>
</evidence>
<gene>
    <name evidence="12" type="ORF">FLL45_14825</name>
</gene>
<evidence type="ECO:0000256" key="8">
    <source>
        <dbReference type="SAM" id="Phobius"/>
    </source>
</evidence>
<dbReference type="EMBL" id="VIKR01000003">
    <property type="protein sequence ID" value="TQV74128.1"/>
    <property type="molecule type" value="Genomic_DNA"/>
</dbReference>
<dbReference type="InterPro" id="IPR011055">
    <property type="entry name" value="Dup_hybrid_motif"/>
</dbReference>
<evidence type="ECO:0000256" key="6">
    <source>
        <dbReference type="ARBA" id="ARBA00022833"/>
    </source>
</evidence>
<protein>
    <submittedName>
        <fullName evidence="12">Peptidoglycan DD-metalloendopeptidase family protein</fullName>
    </submittedName>
</protein>
<dbReference type="RefSeq" id="WP_142942836.1">
    <property type="nucleotide sequence ID" value="NZ_VIKR01000003.1"/>
</dbReference>
<keyword evidence="8" id="KW-0812">Transmembrane</keyword>
<proteinExistence type="predicted"/>
<evidence type="ECO:0000259" key="9">
    <source>
        <dbReference type="Pfam" id="PF01551"/>
    </source>
</evidence>
<evidence type="ECO:0000256" key="5">
    <source>
        <dbReference type="ARBA" id="ARBA00022801"/>
    </source>
</evidence>
<reference evidence="12 13" key="1">
    <citation type="submission" date="2019-06" db="EMBL/GenBank/DDBJ databases">
        <title>Draft genome of Aliikangiella marina GYP-15.</title>
        <authorList>
            <person name="Wang G."/>
        </authorList>
    </citation>
    <scope>NUCLEOTIDE SEQUENCE [LARGE SCALE GENOMIC DNA]</scope>
    <source>
        <strain evidence="12 13">GYP-15</strain>
    </source>
</reference>
<evidence type="ECO:0000256" key="3">
    <source>
        <dbReference type="ARBA" id="ARBA00022670"/>
    </source>
</evidence>
<dbReference type="Pfam" id="PF04225">
    <property type="entry name" value="LysM_OapA"/>
    <property type="match status" value="1"/>
</dbReference>
<dbReference type="CDD" id="cd12797">
    <property type="entry name" value="M23_peptidase"/>
    <property type="match status" value="1"/>
</dbReference>
<dbReference type="InterPro" id="IPR007340">
    <property type="entry name" value="LysM_Opacity-associatedA"/>
</dbReference>
<dbReference type="InterPro" id="IPR016047">
    <property type="entry name" value="M23ase_b-sheet_dom"/>
</dbReference>
<dbReference type="OrthoDB" id="9805070at2"/>
<evidence type="ECO:0000259" key="10">
    <source>
        <dbReference type="Pfam" id="PF04225"/>
    </source>
</evidence>
<dbReference type="Gene3D" id="2.70.70.10">
    <property type="entry name" value="Glucose Permease (Domain IIA)"/>
    <property type="match status" value="1"/>
</dbReference>
<organism evidence="12 13">
    <name type="scientific">Aliikangiella marina</name>
    <dbReference type="NCBI Taxonomy" id="1712262"/>
    <lineage>
        <taxon>Bacteria</taxon>
        <taxon>Pseudomonadati</taxon>
        <taxon>Pseudomonadota</taxon>
        <taxon>Gammaproteobacteria</taxon>
        <taxon>Oceanospirillales</taxon>
        <taxon>Pleioneaceae</taxon>
        <taxon>Aliikangiella</taxon>
    </lineage>
</organism>
<dbReference type="Pfam" id="PF19425">
    <property type="entry name" value="Csd3_N2"/>
    <property type="match status" value="1"/>
</dbReference>
<evidence type="ECO:0000313" key="13">
    <source>
        <dbReference type="Proteomes" id="UP000317839"/>
    </source>
</evidence>
<dbReference type="GO" id="GO:0004222">
    <property type="term" value="F:metalloendopeptidase activity"/>
    <property type="evidence" value="ECO:0007669"/>
    <property type="project" value="TreeGrafter"/>
</dbReference>
<evidence type="ECO:0000256" key="1">
    <source>
        <dbReference type="ARBA" id="ARBA00001947"/>
    </source>
</evidence>
<dbReference type="PANTHER" id="PTHR21666">
    <property type="entry name" value="PEPTIDASE-RELATED"/>
    <property type="match status" value="1"/>
</dbReference>
<evidence type="ECO:0000256" key="4">
    <source>
        <dbReference type="ARBA" id="ARBA00022723"/>
    </source>
</evidence>
<evidence type="ECO:0000256" key="2">
    <source>
        <dbReference type="ARBA" id="ARBA00004196"/>
    </source>
</evidence>
<keyword evidence="8" id="KW-0472">Membrane</keyword>
<feature type="domain" description="M23ase beta-sheet core" evidence="9">
    <location>
        <begin position="333"/>
        <end position="427"/>
    </location>
</feature>
<dbReference type="FunFam" id="2.70.70.10:FF:000002">
    <property type="entry name" value="Murein DD-endopeptidase MepM"/>
    <property type="match status" value="1"/>
</dbReference>